<sequence>MVIPSTTAFAHTLEGDETPPVVTQSNDPNGQTPENEIVVEPADSMPPEIPPATEGTGPATPPSEPEEPPADPVDPTPNPEQPAPDEPAEPTPDPEPDEPETPEESKPDQSKPAQTPDKPALDTIKPSEPVVKEEPKAEAPKTERPVVEMVKPTIAYEEKKTESLTTSFADKGYAGNLKKAMKLDDFKTANLTSFLGNGNPFMVGQCTWFAWARFYQVYGFDSGARGNGKTNAFEIVAAHGDKFELSSTPAAGATFSMERNTLMPQYGHVGFVEAFDGEYVWISEGNVMFNGRGGNIWVHKVRWSDFRAAYPDIVFAIPKKGVCDLEESQSETQTKLVKTKPENEKKKITLKRAVRKKYPPRRTPMME</sequence>
<proteinExistence type="predicted"/>
<comment type="caution">
    <text evidence="1">The sequence shown here is derived from an EMBL/GenBank/DDBJ whole genome shotgun (WGS) entry which is preliminary data.</text>
</comment>
<keyword evidence="2" id="KW-1185">Reference proteome</keyword>
<reference evidence="1" key="1">
    <citation type="submission" date="2019-04" db="EMBL/GenBank/DDBJ databases">
        <title>Microbes associate with the intestines of laboratory mice.</title>
        <authorList>
            <person name="Navarre W."/>
            <person name="Wong E."/>
            <person name="Huang K."/>
            <person name="Tropini C."/>
            <person name="Ng K."/>
            <person name="Yu B."/>
        </authorList>
    </citation>
    <scope>NUCLEOTIDE SEQUENCE</scope>
    <source>
        <strain evidence="1">NM09_H32</strain>
    </source>
</reference>
<evidence type="ECO:0000313" key="1">
    <source>
        <dbReference type="EMBL" id="TGY65613.1"/>
    </source>
</evidence>
<evidence type="ECO:0000313" key="2">
    <source>
        <dbReference type="Proteomes" id="UP000308836"/>
    </source>
</evidence>
<organism evidence="1 2">
    <name type="scientific">Dubosiella muris</name>
    <dbReference type="NCBI Taxonomy" id="3038133"/>
    <lineage>
        <taxon>Bacteria</taxon>
        <taxon>Bacillati</taxon>
        <taxon>Bacillota</taxon>
        <taxon>Erysipelotrichia</taxon>
        <taxon>Erysipelotrichales</taxon>
        <taxon>Erysipelotrichaceae</taxon>
        <taxon>Dubosiella</taxon>
    </lineage>
</organism>
<dbReference type="EMBL" id="SRYG01000015">
    <property type="protein sequence ID" value="TGY65613.1"/>
    <property type="molecule type" value="Genomic_DNA"/>
</dbReference>
<protein>
    <submittedName>
        <fullName evidence="1">CHAP domain-containing protein</fullName>
    </submittedName>
</protein>
<name>A0AC61R7T4_9FIRM</name>
<gene>
    <name evidence="1" type="ORF">E5336_07935</name>
</gene>
<accession>A0AC61R7T4</accession>
<dbReference type="Proteomes" id="UP000308836">
    <property type="component" value="Unassembled WGS sequence"/>
</dbReference>